<evidence type="ECO:0000256" key="1">
    <source>
        <dbReference type="SAM" id="Phobius"/>
    </source>
</evidence>
<protein>
    <submittedName>
        <fullName evidence="2">Uncharacterized protein</fullName>
    </submittedName>
</protein>
<evidence type="ECO:0000313" key="3">
    <source>
        <dbReference type="Proteomes" id="UP001566132"/>
    </source>
</evidence>
<name>A0ABD1FBJ4_HYPHA</name>
<comment type="caution">
    <text evidence="2">The sequence shown here is derived from an EMBL/GenBank/DDBJ whole genome shotgun (WGS) entry which is preliminary data.</text>
</comment>
<accession>A0ABD1FBJ4</accession>
<sequence length="75" mass="8316">MVECTAPKKCALEIPVERTTYTQCQKVQPAENAMGAFDSTPRTFGAYNVAVCAIVLTAQMYSNALFLQRSVHLRM</sequence>
<dbReference type="AlphaFoldDB" id="A0ABD1FBJ4"/>
<dbReference type="EMBL" id="JBDJPC010000002">
    <property type="protein sequence ID" value="KAL1514324.1"/>
    <property type="molecule type" value="Genomic_DNA"/>
</dbReference>
<keyword evidence="3" id="KW-1185">Reference proteome</keyword>
<organism evidence="2 3">
    <name type="scientific">Hypothenemus hampei</name>
    <name type="common">Coffee berry borer</name>
    <dbReference type="NCBI Taxonomy" id="57062"/>
    <lineage>
        <taxon>Eukaryota</taxon>
        <taxon>Metazoa</taxon>
        <taxon>Ecdysozoa</taxon>
        <taxon>Arthropoda</taxon>
        <taxon>Hexapoda</taxon>
        <taxon>Insecta</taxon>
        <taxon>Pterygota</taxon>
        <taxon>Neoptera</taxon>
        <taxon>Endopterygota</taxon>
        <taxon>Coleoptera</taxon>
        <taxon>Polyphaga</taxon>
        <taxon>Cucujiformia</taxon>
        <taxon>Curculionidae</taxon>
        <taxon>Scolytinae</taxon>
        <taxon>Hypothenemus</taxon>
    </lineage>
</organism>
<feature type="transmembrane region" description="Helical" evidence="1">
    <location>
        <begin position="44"/>
        <end position="67"/>
    </location>
</feature>
<keyword evidence="1" id="KW-1133">Transmembrane helix</keyword>
<evidence type="ECO:0000313" key="2">
    <source>
        <dbReference type="EMBL" id="KAL1514324.1"/>
    </source>
</evidence>
<proteinExistence type="predicted"/>
<reference evidence="2 3" key="1">
    <citation type="submission" date="2024-05" db="EMBL/GenBank/DDBJ databases">
        <title>Genetic variation in Jamaican populations of the coffee berry borer (Hypothenemus hampei).</title>
        <authorList>
            <person name="Errbii M."/>
            <person name="Myrie A."/>
        </authorList>
    </citation>
    <scope>NUCLEOTIDE SEQUENCE [LARGE SCALE GENOMIC DNA]</scope>
    <source>
        <strain evidence="2">JA-Hopewell-2020-01-JO</strain>
        <tissue evidence="2">Whole body</tissue>
    </source>
</reference>
<gene>
    <name evidence="2" type="ORF">ABEB36_003597</name>
</gene>
<dbReference type="Proteomes" id="UP001566132">
    <property type="component" value="Unassembled WGS sequence"/>
</dbReference>
<keyword evidence="1" id="KW-0472">Membrane</keyword>
<keyword evidence="1" id="KW-0812">Transmembrane</keyword>